<dbReference type="Pfam" id="PF03234">
    <property type="entry name" value="CDC37_N"/>
    <property type="match status" value="1"/>
</dbReference>
<evidence type="ECO:0000256" key="6">
    <source>
        <dbReference type="SAM" id="Coils"/>
    </source>
</evidence>
<protein>
    <recommendedName>
        <fullName evidence="5">Hsp90 chaperone protein kinase-targeting subunit</fullName>
    </recommendedName>
</protein>
<dbReference type="GO" id="GO:0051082">
    <property type="term" value="F:unfolded protein binding"/>
    <property type="evidence" value="ECO:0000318"/>
    <property type="project" value="GO_Central"/>
</dbReference>
<dbReference type="InterPro" id="IPR038189">
    <property type="entry name" value="Cdc37_Hsp90-bd_sf"/>
</dbReference>
<dbReference type="GeneID" id="7051875"/>
<dbReference type="Gene3D" id="1.20.58.610">
    <property type="entry name" value="Cdc37, Hsp90 binding domain"/>
    <property type="match status" value="1"/>
</dbReference>
<name>B6K715_SCHJY</name>
<dbReference type="Proteomes" id="UP000001744">
    <property type="component" value="Unassembled WGS sequence"/>
</dbReference>
<evidence type="ECO:0000256" key="3">
    <source>
        <dbReference type="ARBA" id="ARBA00022490"/>
    </source>
</evidence>
<feature type="domain" description="Cdc37 Hsp90 binding" evidence="9">
    <location>
        <begin position="183"/>
        <end position="365"/>
    </location>
</feature>
<dbReference type="InterPro" id="IPR013873">
    <property type="entry name" value="Cdc37_C"/>
</dbReference>
<dbReference type="GO" id="GO:0005634">
    <property type="term" value="C:nucleus"/>
    <property type="evidence" value="ECO:0007669"/>
    <property type="project" value="EnsemblFungi"/>
</dbReference>
<evidence type="ECO:0000256" key="1">
    <source>
        <dbReference type="ARBA" id="ARBA00004496"/>
    </source>
</evidence>
<dbReference type="SMART" id="SM01071">
    <property type="entry name" value="CDC37_N"/>
    <property type="match status" value="1"/>
</dbReference>
<dbReference type="OMA" id="NYSKWDQ"/>
<dbReference type="eggNOG" id="KOG2260">
    <property type="taxonomic scope" value="Eukaryota"/>
</dbReference>
<keyword evidence="3" id="KW-0963">Cytoplasm</keyword>
<keyword evidence="13" id="KW-1185">Reference proteome</keyword>
<evidence type="ECO:0000313" key="12">
    <source>
        <dbReference type="JaponicusDB" id="SJAG_04518"/>
    </source>
</evidence>
<accession>B6K715</accession>
<dbReference type="RefSeq" id="XP_002175612.1">
    <property type="nucleotide sequence ID" value="XM_002175576.2"/>
</dbReference>
<dbReference type="GO" id="GO:0019901">
    <property type="term" value="F:protein kinase binding"/>
    <property type="evidence" value="ECO:0007669"/>
    <property type="project" value="InterPro"/>
</dbReference>
<evidence type="ECO:0000313" key="13">
    <source>
        <dbReference type="Proteomes" id="UP000001744"/>
    </source>
</evidence>
<dbReference type="JaponicusDB" id="SJAG_04518">
    <property type="gene designation" value="cdc37"/>
</dbReference>
<feature type="region of interest" description="Disordered" evidence="7">
    <location>
        <begin position="209"/>
        <end position="236"/>
    </location>
</feature>
<evidence type="ECO:0000259" key="10">
    <source>
        <dbReference type="SMART" id="SM01071"/>
    </source>
</evidence>
<dbReference type="Pfam" id="PF08564">
    <property type="entry name" value="CDC37_C"/>
    <property type="match status" value="1"/>
</dbReference>
<dbReference type="HOGENOM" id="CLU_033261_0_0_1"/>
<dbReference type="InterPro" id="IPR013855">
    <property type="entry name" value="Cdc37_N_dom"/>
</dbReference>
<proteinExistence type="inferred from homology"/>
<sequence>MAIDYSKWDKLELSDDSDIEVHPNVDKKSFIRWRQRDIHEKRAMRKQKMADIRAASDMNRRLASRIQELIHHVQGLSDSDNALQACSEYLDQHAAEDAEKAIEGGASYHEMLKSLLSQIQKDVSSASREDSLALGKKSIEDQLGKHSSRLKELLEKAQKEYEQLEEESKRYITSEDIHIGFDNTIVTKAPPSKPKGAKKEKVQVIETLNADSVQDEQAGSSAAAAAAEEPEDDEEDLEELTVSEAGKEFAQLGSADYRKSESFILSHLEILARPSESDSLLMEAFNAEMDGRSAFAMQCVRQALLLQYCRQLGASSISVFFNKIEQADGRARGLFENDVAQTYERVHTRATALAREQLERGEAVEQIQLCAVDPNTTINIIVPRADSEDAEERAAREVFDSFPLDLQEALATNNLDTINKVLGEMKVTDAEEVVEKLSQSGILSIEEGIIDTTKGETIPQPDA</sequence>
<dbReference type="GO" id="GO:0005737">
    <property type="term" value="C:cytoplasm"/>
    <property type="evidence" value="ECO:0000318"/>
    <property type="project" value="GO_Central"/>
</dbReference>
<dbReference type="EMBL" id="KE651168">
    <property type="protein sequence ID" value="EEB09319.1"/>
    <property type="molecule type" value="Genomic_DNA"/>
</dbReference>
<organism evidence="11 13">
    <name type="scientific">Schizosaccharomyces japonicus (strain yFS275 / FY16936)</name>
    <name type="common">Fission yeast</name>
    <dbReference type="NCBI Taxonomy" id="402676"/>
    <lineage>
        <taxon>Eukaryota</taxon>
        <taxon>Fungi</taxon>
        <taxon>Dikarya</taxon>
        <taxon>Ascomycota</taxon>
        <taxon>Taphrinomycotina</taxon>
        <taxon>Schizosaccharomycetes</taxon>
        <taxon>Schizosaccharomycetales</taxon>
        <taxon>Schizosaccharomycetaceae</taxon>
        <taxon>Schizosaccharomyces</taxon>
    </lineage>
</organism>
<reference evidence="11 13" key="1">
    <citation type="journal article" date="2011" name="Science">
        <title>Comparative functional genomics of the fission yeasts.</title>
        <authorList>
            <person name="Rhind N."/>
            <person name="Chen Z."/>
            <person name="Yassour M."/>
            <person name="Thompson D.A."/>
            <person name="Haas B.J."/>
            <person name="Habib N."/>
            <person name="Wapinski I."/>
            <person name="Roy S."/>
            <person name="Lin M.F."/>
            <person name="Heiman D.I."/>
            <person name="Young S.K."/>
            <person name="Furuya K."/>
            <person name="Guo Y."/>
            <person name="Pidoux A."/>
            <person name="Chen H.M."/>
            <person name="Robbertse B."/>
            <person name="Goldberg J.M."/>
            <person name="Aoki K."/>
            <person name="Bayne E.H."/>
            <person name="Berlin A.M."/>
            <person name="Desjardins C.A."/>
            <person name="Dobbs E."/>
            <person name="Dukaj L."/>
            <person name="Fan L."/>
            <person name="FitzGerald M.G."/>
            <person name="French C."/>
            <person name="Gujja S."/>
            <person name="Hansen K."/>
            <person name="Keifenheim D."/>
            <person name="Levin J.Z."/>
            <person name="Mosher R.A."/>
            <person name="Mueller C.A."/>
            <person name="Pfiffner J."/>
            <person name="Priest M."/>
            <person name="Russ C."/>
            <person name="Smialowska A."/>
            <person name="Swoboda P."/>
            <person name="Sykes S.M."/>
            <person name="Vaughn M."/>
            <person name="Vengrova S."/>
            <person name="Yoder R."/>
            <person name="Zeng Q."/>
            <person name="Allshire R."/>
            <person name="Baulcombe D."/>
            <person name="Birren B.W."/>
            <person name="Brown W."/>
            <person name="Ekwall K."/>
            <person name="Kellis M."/>
            <person name="Leatherwood J."/>
            <person name="Levin H."/>
            <person name="Margalit H."/>
            <person name="Martienssen R."/>
            <person name="Nieduszynski C.A."/>
            <person name="Spatafora J.W."/>
            <person name="Friedman N."/>
            <person name="Dalgaard J.Z."/>
            <person name="Baumann P."/>
            <person name="Niki H."/>
            <person name="Regev A."/>
            <person name="Nusbaum C."/>
        </authorList>
    </citation>
    <scope>NUCLEOTIDE SEQUENCE [LARGE SCALE GENOMIC DNA]</scope>
    <source>
        <strain evidence="13">yFS275 / FY16936</strain>
    </source>
</reference>
<dbReference type="OrthoDB" id="440202at2759"/>
<keyword evidence="4" id="KW-0143">Chaperone</keyword>
<dbReference type="GO" id="GO:0051087">
    <property type="term" value="F:protein-folding chaperone binding"/>
    <property type="evidence" value="ECO:0000318"/>
    <property type="project" value="GO_Central"/>
</dbReference>
<evidence type="ECO:0000313" key="11">
    <source>
        <dbReference type="EMBL" id="EEB09319.1"/>
    </source>
</evidence>
<dbReference type="GO" id="GO:0006457">
    <property type="term" value="P:protein folding"/>
    <property type="evidence" value="ECO:0000318"/>
    <property type="project" value="GO_Central"/>
</dbReference>
<evidence type="ECO:0000256" key="7">
    <source>
        <dbReference type="SAM" id="MobiDB-lite"/>
    </source>
</evidence>
<dbReference type="Pfam" id="PF08565">
    <property type="entry name" value="CDC37_M"/>
    <property type="match status" value="1"/>
</dbReference>
<evidence type="ECO:0000256" key="2">
    <source>
        <dbReference type="ARBA" id="ARBA00006222"/>
    </source>
</evidence>
<feature type="domain" description="Cdc37 C-terminal" evidence="8">
    <location>
        <begin position="380"/>
        <end position="460"/>
    </location>
</feature>
<evidence type="ECO:0000259" key="9">
    <source>
        <dbReference type="SMART" id="SM01070"/>
    </source>
</evidence>
<evidence type="ECO:0000259" key="8">
    <source>
        <dbReference type="SMART" id="SM01069"/>
    </source>
</evidence>
<dbReference type="InterPro" id="IPR004918">
    <property type="entry name" value="Cdc37"/>
</dbReference>
<gene>
    <name evidence="12" type="primary">cdc37</name>
    <name evidence="11" type="ORF">SJAG_04518</name>
</gene>
<dbReference type="SUPFAM" id="SSF101391">
    <property type="entry name" value="Hsp90 co-chaperone CDC37"/>
    <property type="match status" value="1"/>
</dbReference>
<evidence type="ECO:0000256" key="4">
    <source>
        <dbReference type="ARBA" id="ARBA00023186"/>
    </source>
</evidence>
<dbReference type="SMART" id="SM01069">
    <property type="entry name" value="CDC37_C"/>
    <property type="match status" value="1"/>
</dbReference>
<dbReference type="PANTHER" id="PTHR12800">
    <property type="entry name" value="CDC37-RELATED"/>
    <property type="match status" value="1"/>
</dbReference>
<keyword evidence="6" id="KW-0175">Coiled coil</keyword>
<dbReference type="GO" id="GO:0031072">
    <property type="term" value="F:heat shock protein binding"/>
    <property type="evidence" value="ECO:0000318"/>
    <property type="project" value="GO_Central"/>
</dbReference>
<dbReference type="InterPro" id="IPR013874">
    <property type="entry name" value="Cdc37_Hsp90-bd"/>
</dbReference>
<dbReference type="AlphaFoldDB" id="B6K715"/>
<comment type="similarity">
    <text evidence="2">Belongs to the CDC37 family.</text>
</comment>
<comment type="subcellular location">
    <subcellularLocation>
        <location evidence="1">Cytoplasm</location>
    </subcellularLocation>
</comment>
<feature type="compositionally biased region" description="Low complexity" evidence="7">
    <location>
        <begin position="215"/>
        <end position="227"/>
    </location>
</feature>
<feature type="domain" description="Cdc37 N-terminal" evidence="10">
    <location>
        <begin position="2"/>
        <end position="184"/>
    </location>
</feature>
<evidence type="ECO:0000256" key="5">
    <source>
        <dbReference type="ARBA" id="ARBA00031396"/>
    </source>
</evidence>
<dbReference type="SMART" id="SM01070">
    <property type="entry name" value="CDC37_M"/>
    <property type="match status" value="1"/>
</dbReference>
<dbReference type="STRING" id="402676.B6K715"/>
<dbReference type="GO" id="GO:0050821">
    <property type="term" value="P:protein stabilization"/>
    <property type="evidence" value="ECO:0000318"/>
    <property type="project" value="GO_Central"/>
</dbReference>
<dbReference type="VEuPathDB" id="FungiDB:SJAG_04518"/>
<dbReference type="PANTHER" id="PTHR12800:SF4">
    <property type="entry name" value="HSP90 CO-CHAPERONE CDC37"/>
    <property type="match status" value="1"/>
</dbReference>
<feature type="coiled-coil region" evidence="6">
    <location>
        <begin position="136"/>
        <end position="174"/>
    </location>
</feature>